<dbReference type="InterPro" id="IPR029068">
    <property type="entry name" value="Glyas_Bleomycin-R_OHBP_Dase"/>
</dbReference>
<dbReference type="Proteomes" id="UP001297272">
    <property type="component" value="Unassembled WGS sequence"/>
</dbReference>
<protein>
    <submittedName>
        <fullName evidence="2">VOC family protein</fullName>
    </submittedName>
</protein>
<sequence>MQPAAILESALYVDDLDKAEAFYTDVLGLPLIRKVEGRHVFLRCGQGVLLLFNPDATIEPPAPDARLPVPPHGARGQGHLCFRASDEEIDRWKERLAQAGIAIEAAFTWPEGGRSLYIRDPAGNSLEFANPEIWGLA</sequence>
<dbReference type="SUPFAM" id="SSF54593">
    <property type="entry name" value="Glyoxalase/Bleomycin resistance protein/Dihydroxybiphenyl dioxygenase"/>
    <property type="match status" value="1"/>
</dbReference>
<keyword evidence="3" id="KW-1185">Reference proteome</keyword>
<organism evidence="2 3">
    <name type="scientific">Tianweitania aestuarii</name>
    <dbReference type="NCBI Taxonomy" id="2814886"/>
    <lineage>
        <taxon>Bacteria</taxon>
        <taxon>Pseudomonadati</taxon>
        <taxon>Pseudomonadota</taxon>
        <taxon>Alphaproteobacteria</taxon>
        <taxon>Hyphomicrobiales</taxon>
        <taxon>Phyllobacteriaceae</taxon>
        <taxon>Tianweitania</taxon>
    </lineage>
</organism>
<name>A0ABS5RXE5_9HYPH</name>
<dbReference type="PANTHER" id="PTHR21366">
    <property type="entry name" value="GLYOXALASE FAMILY PROTEIN"/>
    <property type="match status" value="1"/>
</dbReference>
<reference evidence="2 3" key="1">
    <citation type="submission" date="2021-03" db="EMBL/GenBank/DDBJ databases">
        <title>Tianweitania aestuarii sp. nov., isolated from a tidal flat.</title>
        <authorList>
            <person name="Park S."/>
            <person name="Yoon J.-H."/>
        </authorList>
    </citation>
    <scope>NUCLEOTIDE SEQUENCE [LARGE SCALE GENOMIC DNA]</scope>
    <source>
        <strain evidence="2 3">BSSL-BM11</strain>
    </source>
</reference>
<comment type="caution">
    <text evidence="2">The sequence shown here is derived from an EMBL/GenBank/DDBJ whole genome shotgun (WGS) entry which is preliminary data.</text>
</comment>
<dbReference type="PROSITE" id="PS51819">
    <property type="entry name" value="VOC"/>
    <property type="match status" value="1"/>
</dbReference>
<evidence type="ECO:0000313" key="3">
    <source>
        <dbReference type="Proteomes" id="UP001297272"/>
    </source>
</evidence>
<accession>A0ABS5RXE5</accession>
<dbReference type="InterPro" id="IPR004360">
    <property type="entry name" value="Glyas_Fos-R_dOase_dom"/>
</dbReference>
<evidence type="ECO:0000259" key="1">
    <source>
        <dbReference type="PROSITE" id="PS51819"/>
    </source>
</evidence>
<dbReference type="PANTHER" id="PTHR21366:SF22">
    <property type="entry name" value="VOC DOMAIN-CONTAINING PROTEIN"/>
    <property type="match status" value="1"/>
</dbReference>
<dbReference type="InterPro" id="IPR037523">
    <property type="entry name" value="VOC_core"/>
</dbReference>
<dbReference type="RefSeq" id="WP_213985357.1">
    <property type="nucleotide sequence ID" value="NZ_JAFMNX010000003.1"/>
</dbReference>
<dbReference type="InterPro" id="IPR050383">
    <property type="entry name" value="GlyoxalaseI/FosfomycinResist"/>
</dbReference>
<proteinExistence type="predicted"/>
<evidence type="ECO:0000313" key="2">
    <source>
        <dbReference type="EMBL" id="MBS9721728.1"/>
    </source>
</evidence>
<dbReference type="Gene3D" id="3.10.180.10">
    <property type="entry name" value="2,3-Dihydroxybiphenyl 1,2-Dioxygenase, domain 1"/>
    <property type="match status" value="1"/>
</dbReference>
<gene>
    <name evidence="2" type="ORF">JYU29_13645</name>
</gene>
<dbReference type="EMBL" id="JAFMNX010000003">
    <property type="protein sequence ID" value="MBS9721728.1"/>
    <property type="molecule type" value="Genomic_DNA"/>
</dbReference>
<dbReference type="Pfam" id="PF00903">
    <property type="entry name" value="Glyoxalase"/>
    <property type="match status" value="1"/>
</dbReference>
<feature type="domain" description="VOC" evidence="1">
    <location>
        <begin position="5"/>
        <end position="131"/>
    </location>
</feature>